<proteinExistence type="predicted"/>
<dbReference type="EMBL" id="VYZN01001834">
    <property type="protein sequence ID" value="KAE9521927.1"/>
    <property type="molecule type" value="Genomic_DNA"/>
</dbReference>
<dbReference type="AlphaFoldDB" id="A0A6G0SW91"/>
<name>A0A6G0SW91_APHGL</name>
<reference evidence="1 2" key="1">
    <citation type="submission" date="2019-08" db="EMBL/GenBank/DDBJ databases">
        <title>The genome of the soybean aphid Biotype 1, its phylome, world population structure and adaptation to the North American continent.</title>
        <authorList>
            <person name="Giordano R."/>
            <person name="Donthu R.K."/>
            <person name="Hernandez A.G."/>
            <person name="Wright C.L."/>
            <person name="Zimin A.V."/>
        </authorList>
    </citation>
    <scope>NUCLEOTIDE SEQUENCE [LARGE SCALE GENOMIC DNA]</scope>
    <source>
        <tissue evidence="1">Whole aphids</tissue>
    </source>
</reference>
<gene>
    <name evidence="1" type="ORF">AGLY_017661</name>
</gene>
<dbReference type="OrthoDB" id="10031901at2759"/>
<sequence length="240" mass="27960">MCDENEFNNALKEFNHELMNDPDTRDFGIYFDCMYGNRVGLWAYCHRKSLGVNCNMHLESMHKTIKYHYLNGCKVGRLDKSITTIRRYTRDKKVERIIKLTKGKTSTKIQEIKKRHNKSTLLDLTINQDSANNWSVESEYTPTDTENDNFDATSNKDNEIQVHIKTLENKKTINMQEQFKEKAISLANKINNIKNSKHLKQALKQLNSIEAFIDATSNNDETLEDFSKTINETPNKKLKT</sequence>
<organism evidence="1 2">
    <name type="scientific">Aphis glycines</name>
    <name type="common">Soybean aphid</name>
    <dbReference type="NCBI Taxonomy" id="307491"/>
    <lineage>
        <taxon>Eukaryota</taxon>
        <taxon>Metazoa</taxon>
        <taxon>Ecdysozoa</taxon>
        <taxon>Arthropoda</taxon>
        <taxon>Hexapoda</taxon>
        <taxon>Insecta</taxon>
        <taxon>Pterygota</taxon>
        <taxon>Neoptera</taxon>
        <taxon>Paraneoptera</taxon>
        <taxon>Hemiptera</taxon>
        <taxon>Sternorrhyncha</taxon>
        <taxon>Aphidomorpha</taxon>
        <taxon>Aphidoidea</taxon>
        <taxon>Aphididae</taxon>
        <taxon>Aphidini</taxon>
        <taxon>Aphis</taxon>
        <taxon>Aphis</taxon>
    </lineage>
</organism>
<keyword evidence="2" id="KW-1185">Reference proteome</keyword>
<evidence type="ECO:0000313" key="2">
    <source>
        <dbReference type="Proteomes" id="UP000475862"/>
    </source>
</evidence>
<dbReference type="Proteomes" id="UP000475862">
    <property type="component" value="Unassembled WGS sequence"/>
</dbReference>
<protein>
    <submittedName>
        <fullName evidence="1">Uncharacterized protein</fullName>
    </submittedName>
</protein>
<accession>A0A6G0SW91</accession>
<comment type="caution">
    <text evidence="1">The sequence shown here is derived from an EMBL/GenBank/DDBJ whole genome shotgun (WGS) entry which is preliminary data.</text>
</comment>
<evidence type="ECO:0000313" key="1">
    <source>
        <dbReference type="EMBL" id="KAE9521927.1"/>
    </source>
</evidence>